<reference evidence="1" key="1">
    <citation type="submission" date="2021-01" db="EMBL/GenBank/DDBJ databases">
        <authorList>
            <person name="Corre E."/>
            <person name="Pelletier E."/>
            <person name="Niang G."/>
            <person name="Scheremetjew M."/>
            <person name="Finn R."/>
            <person name="Kale V."/>
            <person name="Holt S."/>
            <person name="Cochrane G."/>
            <person name="Meng A."/>
            <person name="Brown T."/>
            <person name="Cohen L."/>
        </authorList>
    </citation>
    <scope>NUCLEOTIDE SEQUENCE</scope>
    <source>
        <strain evidence="1">CCMP147</strain>
    </source>
</reference>
<gene>
    <name evidence="1" type="ORF">TDUB1175_LOCUS15689</name>
</gene>
<dbReference type="AlphaFoldDB" id="A0A7R9W9C0"/>
<proteinExistence type="predicted"/>
<dbReference type="EMBL" id="HBED01031379">
    <property type="protein sequence ID" value="CAD8316896.1"/>
    <property type="molecule type" value="Transcribed_RNA"/>
</dbReference>
<name>A0A7R9W9C0_9STRA</name>
<organism evidence="1">
    <name type="scientific">Pseudictyota dubia</name>
    <dbReference type="NCBI Taxonomy" id="2749911"/>
    <lineage>
        <taxon>Eukaryota</taxon>
        <taxon>Sar</taxon>
        <taxon>Stramenopiles</taxon>
        <taxon>Ochrophyta</taxon>
        <taxon>Bacillariophyta</taxon>
        <taxon>Mediophyceae</taxon>
        <taxon>Biddulphiophycidae</taxon>
        <taxon>Eupodiscales</taxon>
        <taxon>Odontellaceae</taxon>
        <taxon>Pseudictyota</taxon>
    </lineage>
</organism>
<evidence type="ECO:0000313" key="1">
    <source>
        <dbReference type="EMBL" id="CAD8316896.1"/>
    </source>
</evidence>
<accession>A0A7R9W9C0</accession>
<protein>
    <submittedName>
        <fullName evidence="1">Uncharacterized protein</fullName>
    </submittedName>
</protein>
<sequence length="335" mass="38841">MSEKEGENESEEIWWEASANHPIHTSLASFPSLALEVTENLALAAMGRMCRKGRGWDFPRCVRVDPRMRNAEYAVDKKSEVKKLTVVLEKIVDETPANQQPASLIAYHVALRDAYKAFEEPENGTPWEEIQIAHKCMERCWYEQYSEPTAFGLTQAFEDAWFSVFQELDKSEECVKSLQSSPPPDHVLNEMCEIGCLFGMLSRYDEEEMEKEGMHFGKWFQDIYNAKKKEAEAKKEDEQKKRRAEYLAKKKRRRKRHATANRKRLKPGVDVCYECCNPLEENSDAFPDRMMMDSEDEDISYGSNDAPLFCVDCVRSDWSAGDEYEDDSGYTFEIF</sequence>